<dbReference type="PANTHER" id="PTHR21166">
    <property type="entry name" value="CELL DIVISION CONTROL PROTEIN 24 OB DOMAIN-CONTAINING PROTEIN-RELATED"/>
    <property type="match status" value="1"/>
</dbReference>
<dbReference type="PANTHER" id="PTHR21166:SF2">
    <property type="entry name" value="CELL DIVISION CONTROL PROTEIN 24 OB DOMAIN-CONTAINING PROTEIN-RELATED"/>
    <property type="match status" value="1"/>
</dbReference>
<proteinExistence type="inferred from homology"/>
<evidence type="ECO:0000256" key="3">
    <source>
        <dbReference type="ARBA" id="ARBA00038329"/>
    </source>
</evidence>
<reference evidence="5 6" key="1">
    <citation type="journal article" date="2019" name="PLoS Pathog.">
        <title>Genome sequence of the bovine parasite Schistosoma bovis Tanzania.</title>
        <authorList>
            <person name="Oey H."/>
            <person name="Zakrzewski M."/>
            <person name="Gobert G."/>
            <person name="Gravermann K."/>
            <person name="Stoye J."/>
            <person name="Jones M."/>
            <person name="Mcmanus D."/>
            <person name="Krause L."/>
        </authorList>
    </citation>
    <scope>NUCLEOTIDE SEQUENCE [LARGE SCALE GENOMIC DNA]</scope>
    <source>
        <strain evidence="5 6">TAN1997</strain>
    </source>
</reference>
<evidence type="ECO:0000256" key="2">
    <source>
        <dbReference type="ARBA" id="ARBA00023254"/>
    </source>
</evidence>
<dbReference type="AlphaFoldDB" id="A0A430QR49"/>
<comment type="similarity">
    <text evidence="3">Belongs to the MEIOB family.</text>
</comment>
<sequence>MYIHKKRQQTNILDEYKLINIRNISEKHAKVNLLGVIIQKQSVKRCSTNFSGSNSQAVLGFTLRDSTYDWINGSYWGTFSSVNSVASQFNIGDCVIVLNAKLKFKEKNSYEERFMVQTPSNYHLLLRDRSGSITQYALPDKLYISRLKSTVLSIVNCPVRYDRYRKGVVASPNSKTLIIISPDCAEANRLSQHSKHRTQSIDILESGHTSFTVENVDDRLLQSLPMGYKTAQPEIYKVPLTSIHNILTVRDLKEGKVVAGYACTFAVFTKIDLDCENSQYLITLQCSNCHGRLRSCDPPADYDVTAPGKKFDPNVKCMFAMCTTPGCPTSGQRLSWFDKQHVNLMNNSFVLWLC</sequence>
<evidence type="ECO:0000313" key="5">
    <source>
        <dbReference type="EMBL" id="RTG90178.1"/>
    </source>
</evidence>
<dbReference type="EMBL" id="QMKO01001457">
    <property type="protein sequence ID" value="RTG90178.1"/>
    <property type="molecule type" value="Genomic_DNA"/>
</dbReference>
<dbReference type="InterPro" id="IPR052469">
    <property type="entry name" value="MEIOB"/>
</dbReference>
<dbReference type="Pfam" id="PF24903">
    <property type="entry name" value="OB_MEIOB_N"/>
    <property type="match status" value="1"/>
</dbReference>
<comment type="caution">
    <text evidence="5">The sequence shown here is derived from an EMBL/GenBank/DDBJ whole genome shotgun (WGS) entry which is preliminary data.</text>
</comment>
<organism evidence="5 6">
    <name type="scientific">Schistosoma bovis</name>
    <name type="common">Blood fluke</name>
    <dbReference type="NCBI Taxonomy" id="6184"/>
    <lineage>
        <taxon>Eukaryota</taxon>
        <taxon>Metazoa</taxon>
        <taxon>Spiralia</taxon>
        <taxon>Lophotrochozoa</taxon>
        <taxon>Platyhelminthes</taxon>
        <taxon>Trematoda</taxon>
        <taxon>Digenea</taxon>
        <taxon>Strigeidida</taxon>
        <taxon>Schistosomatoidea</taxon>
        <taxon>Schistosomatidae</taxon>
        <taxon>Schistosoma</taxon>
    </lineage>
</organism>
<dbReference type="GO" id="GO:0008310">
    <property type="term" value="F:single-stranded DNA 3'-5' DNA exonuclease activity"/>
    <property type="evidence" value="ECO:0007669"/>
    <property type="project" value="TreeGrafter"/>
</dbReference>
<dbReference type="Proteomes" id="UP000290809">
    <property type="component" value="Unassembled WGS sequence"/>
</dbReference>
<evidence type="ECO:0000313" key="6">
    <source>
        <dbReference type="Proteomes" id="UP000290809"/>
    </source>
</evidence>
<accession>A0A430QR49</accession>
<dbReference type="InterPro" id="IPR056880">
    <property type="entry name" value="OB_MEIOB_N"/>
</dbReference>
<dbReference type="GO" id="GO:0003697">
    <property type="term" value="F:single-stranded DNA binding"/>
    <property type="evidence" value="ECO:0007669"/>
    <property type="project" value="TreeGrafter"/>
</dbReference>
<keyword evidence="2" id="KW-0469">Meiosis</keyword>
<dbReference type="InterPro" id="IPR012340">
    <property type="entry name" value="NA-bd_OB-fold"/>
</dbReference>
<evidence type="ECO:0000259" key="4">
    <source>
        <dbReference type="Pfam" id="PF24903"/>
    </source>
</evidence>
<name>A0A430QR49_SCHBO</name>
<evidence type="ECO:0000256" key="1">
    <source>
        <dbReference type="ARBA" id="ARBA00023125"/>
    </source>
</evidence>
<keyword evidence="6" id="KW-1185">Reference proteome</keyword>
<keyword evidence="1" id="KW-0238">DNA-binding</keyword>
<dbReference type="STRING" id="6184.A0A430QR49"/>
<dbReference type="GO" id="GO:0000712">
    <property type="term" value="P:resolution of meiotic recombination intermediates"/>
    <property type="evidence" value="ECO:0007669"/>
    <property type="project" value="TreeGrafter"/>
</dbReference>
<dbReference type="SUPFAM" id="SSF50249">
    <property type="entry name" value="Nucleic acid-binding proteins"/>
    <property type="match status" value="1"/>
</dbReference>
<gene>
    <name evidence="5" type="ORF">DC041_0006879</name>
</gene>
<feature type="domain" description="MEIOB-like N-terminal" evidence="4">
    <location>
        <begin position="17"/>
        <end position="137"/>
    </location>
</feature>
<protein>
    <recommendedName>
        <fullName evidence="4">MEIOB-like N-terminal domain-containing protein</fullName>
    </recommendedName>
</protein>
<dbReference type="Gene3D" id="2.40.50.140">
    <property type="entry name" value="Nucleic acid-binding proteins"/>
    <property type="match status" value="1"/>
</dbReference>